<dbReference type="Gene3D" id="3.40.50.720">
    <property type="entry name" value="NAD(P)-binding Rossmann-like Domain"/>
    <property type="match status" value="1"/>
</dbReference>
<evidence type="ECO:0000256" key="2">
    <source>
        <dbReference type="ARBA" id="ARBA00023002"/>
    </source>
</evidence>
<dbReference type="EMBL" id="PKPP01004154">
    <property type="protein sequence ID" value="PWA65815.1"/>
    <property type="molecule type" value="Genomic_DNA"/>
</dbReference>
<dbReference type="PANTHER" id="PTHR10366">
    <property type="entry name" value="NAD DEPENDENT EPIMERASE/DEHYDRATASE"/>
    <property type="match status" value="1"/>
</dbReference>
<feature type="transmembrane region" description="Helical" evidence="3">
    <location>
        <begin position="238"/>
        <end position="261"/>
    </location>
</feature>
<reference evidence="4 5" key="1">
    <citation type="journal article" date="2018" name="Mol. Plant">
        <title>The genome of Artemisia annua provides insight into the evolution of Asteraceae family and artemisinin biosynthesis.</title>
        <authorList>
            <person name="Shen Q."/>
            <person name="Zhang L."/>
            <person name="Liao Z."/>
            <person name="Wang S."/>
            <person name="Yan T."/>
            <person name="Shi P."/>
            <person name="Liu M."/>
            <person name="Fu X."/>
            <person name="Pan Q."/>
            <person name="Wang Y."/>
            <person name="Lv Z."/>
            <person name="Lu X."/>
            <person name="Zhang F."/>
            <person name="Jiang W."/>
            <person name="Ma Y."/>
            <person name="Chen M."/>
            <person name="Hao X."/>
            <person name="Li L."/>
            <person name="Tang Y."/>
            <person name="Lv G."/>
            <person name="Zhou Y."/>
            <person name="Sun X."/>
            <person name="Brodelius P.E."/>
            <person name="Rose J.K.C."/>
            <person name="Tang K."/>
        </authorList>
    </citation>
    <scope>NUCLEOTIDE SEQUENCE [LARGE SCALE GENOMIC DNA]</scope>
    <source>
        <strain evidence="5">cv. Huhao1</strain>
        <tissue evidence="4">Leaf</tissue>
    </source>
</reference>
<proteinExistence type="predicted"/>
<dbReference type="GO" id="GO:0016616">
    <property type="term" value="F:oxidoreductase activity, acting on the CH-OH group of donors, NAD or NADP as acceptor"/>
    <property type="evidence" value="ECO:0007669"/>
    <property type="project" value="TreeGrafter"/>
</dbReference>
<gene>
    <name evidence="4" type="ORF">CTI12_AA333710</name>
</gene>
<keyword evidence="2" id="KW-0560">Oxidoreductase</keyword>
<keyword evidence="3" id="KW-0472">Membrane</keyword>
<evidence type="ECO:0000256" key="1">
    <source>
        <dbReference type="ARBA" id="ARBA00022857"/>
    </source>
</evidence>
<evidence type="ECO:0000313" key="5">
    <source>
        <dbReference type="Proteomes" id="UP000245207"/>
    </source>
</evidence>
<dbReference type="PANTHER" id="PTHR10366:SF369">
    <property type="entry name" value="CINNAMOYL-COA REDUCTASE-LIKE PROTEIN"/>
    <property type="match status" value="1"/>
</dbReference>
<organism evidence="4 5">
    <name type="scientific">Artemisia annua</name>
    <name type="common">Sweet wormwood</name>
    <dbReference type="NCBI Taxonomy" id="35608"/>
    <lineage>
        <taxon>Eukaryota</taxon>
        <taxon>Viridiplantae</taxon>
        <taxon>Streptophyta</taxon>
        <taxon>Embryophyta</taxon>
        <taxon>Tracheophyta</taxon>
        <taxon>Spermatophyta</taxon>
        <taxon>Magnoliopsida</taxon>
        <taxon>eudicotyledons</taxon>
        <taxon>Gunneridae</taxon>
        <taxon>Pentapetalae</taxon>
        <taxon>asterids</taxon>
        <taxon>campanulids</taxon>
        <taxon>Asterales</taxon>
        <taxon>Asteraceae</taxon>
        <taxon>Asteroideae</taxon>
        <taxon>Anthemideae</taxon>
        <taxon>Artemisiinae</taxon>
        <taxon>Artemisia</taxon>
    </lineage>
</organism>
<evidence type="ECO:0000313" key="4">
    <source>
        <dbReference type="EMBL" id="PWA65815.1"/>
    </source>
</evidence>
<keyword evidence="5" id="KW-1185">Reference proteome</keyword>
<dbReference type="InterPro" id="IPR050425">
    <property type="entry name" value="NAD(P)_dehydrat-like"/>
</dbReference>
<dbReference type="Proteomes" id="UP000245207">
    <property type="component" value="Unassembled WGS sequence"/>
</dbReference>
<accession>A0A2U1MX14</accession>
<dbReference type="InterPro" id="IPR036291">
    <property type="entry name" value="NAD(P)-bd_dom_sf"/>
</dbReference>
<protein>
    <submittedName>
        <fullName evidence="4">Uncharacterized protein</fullName>
    </submittedName>
</protein>
<dbReference type="AlphaFoldDB" id="A0A2U1MX14"/>
<dbReference type="STRING" id="35608.A0A2U1MX14"/>
<evidence type="ECO:0000256" key="3">
    <source>
        <dbReference type="SAM" id="Phobius"/>
    </source>
</evidence>
<keyword evidence="3" id="KW-0812">Transmembrane</keyword>
<dbReference type="SUPFAM" id="SSF51735">
    <property type="entry name" value="NAD(P)-binding Rossmann-fold domains"/>
    <property type="match status" value="1"/>
</dbReference>
<keyword evidence="3" id="KW-1133">Transmembrane helix</keyword>
<dbReference type="OrthoDB" id="2735536at2759"/>
<name>A0A2U1MX14_ARTAN</name>
<keyword evidence="1" id="KW-0521">NADP</keyword>
<comment type="caution">
    <text evidence="4">The sequence shown here is derived from an EMBL/GenBank/DDBJ whole genome shotgun (WGS) entry which is preliminary data.</text>
</comment>
<sequence length="396" mass="44551">MADMAKEIVKANGFSDAPPSESPKWLPDLIQNASISMRSFMTNLYQDLRALIYGRVALHAYPEYPEYIRRLFSDIHFMEQDKVTGELWQLMTSEAGFLGSRKRSAVTICLWYLLSKTLAEKGPWDFAKEKGLDIVVVNPRTVMGPIILPTLNSSMLMILRLIQGTKSQCRCHQRPCRVAGRECDPDFCHNFLVRYPTLKFVIKKNTARTPSMLAMKENKQGLELFKTPKYTRQTNFLWFQHNLIMVGSIGVHQILIFYPFFPKVKMHRMVSIVISNTLFSPMIAGRELGPKLLAFTTGVVCDPVTFCPQPDAVLGPVALDFTGGSVRETNVFYPGIIGGAGIDVHIKSRGPYYCSAGADKSFGRDISVAHYKWEFHVGPSVAIEAGDLYLVCKIPH</sequence>